<keyword evidence="6" id="KW-0812">Transmembrane</keyword>
<keyword evidence="4" id="KW-0904">Protein phosphatase</keyword>
<dbReference type="SMART" id="SM00404">
    <property type="entry name" value="PTPc_motif"/>
    <property type="match status" value="2"/>
</dbReference>
<evidence type="ECO:0000313" key="10">
    <source>
        <dbReference type="Proteomes" id="UP000596742"/>
    </source>
</evidence>
<comment type="catalytic activity">
    <reaction evidence="5">
        <text>O-phospho-L-tyrosyl-[protein] + H2O = L-tyrosyl-[protein] + phosphate</text>
        <dbReference type="Rhea" id="RHEA:10684"/>
        <dbReference type="Rhea" id="RHEA-COMP:10136"/>
        <dbReference type="Rhea" id="RHEA-COMP:20101"/>
        <dbReference type="ChEBI" id="CHEBI:15377"/>
        <dbReference type="ChEBI" id="CHEBI:43474"/>
        <dbReference type="ChEBI" id="CHEBI:46858"/>
        <dbReference type="ChEBI" id="CHEBI:61978"/>
        <dbReference type="EC" id="3.1.3.48"/>
    </reaction>
</comment>
<dbReference type="InterPro" id="IPR000387">
    <property type="entry name" value="Tyr_Pase_dom"/>
</dbReference>
<dbReference type="SMART" id="SM00194">
    <property type="entry name" value="PTPc"/>
    <property type="match status" value="2"/>
</dbReference>
<keyword evidence="6" id="KW-1133">Transmembrane helix</keyword>
<dbReference type="OrthoDB" id="6129129at2759"/>
<dbReference type="PROSITE" id="PS00383">
    <property type="entry name" value="TYR_PHOSPHATASE_1"/>
    <property type="match status" value="1"/>
</dbReference>
<dbReference type="SMART" id="SM00181">
    <property type="entry name" value="EGF"/>
    <property type="match status" value="3"/>
</dbReference>
<proteinExistence type="inferred from homology"/>
<evidence type="ECO:0000256" key="4">
    <source>
        <dbReference type="ARBA" id="ARBA00022912"/>
    </source>
</evidence>
<dbReference type="Pfam" id="PF00102">
    <property type="entry name" value="Y_phosphatase"/>
    <property type="match status" value="2"/>
</dbReference>
<evidence type="ECO:0000256" key="6">
    <source>
        <dbReference type="SAM" id="Phobius"/>
    </source>
</evidence>
<dbReference type="SUPFAM" id="SSF52799">
    <property type="entry name" value="(Phosphotyrosine protein) phosphatases II"/>
    <property type="match status" value="2"/>
</dbReference>
<accession>A0A8B6CPU5</accession>
<dbReference type="FunFam" id="3.90.190.10:FF:000102">
    <property type="entry name" value="Receptor-type tyrosine-protein phosphatase"/>
    <property type="match status" value="1"/>
</dbReference>
<comment type="similarity">
    <text evidence="1">Belongs to the protein-tyrosine phosphatase family.</text>
</comment>
<evidence type="ECO:0000259" key="7">
    <source>
        <dbReference type="PROSITE" id="PS50055"/>
    </source>
</evidence>
<dbReference type="PROSITE" id="PS50056">
    <property type="entry name" value="TYR_PHOSPHATASE_2"/>
    <property type="match status" value="2"/>
</dbReference>
<dbReference type="InterPro" id="IPR000742">
    <property type="entry name" value="EGF"/>
</dbReference>
<organism evidence="9 10">
    <name type="scientific">Mytilus galloprovincialis</name>
    <name type="common">Mediterranean mussel</name>
    <dbReference type="NCBI Taxonomy" id="29158"/>
    <lineage>
        <taxon>Eukaryota</taxon>
        <taxon>Metazoa</taxon>
        <taxon>Spiralia</taxon>
        <taxon>Lophotrochozoa</taxon>
        <taxon>Mollusca</taxon>
        <taxon>Bivalvia</taxon>
        <taxon>Autobranchia</taxon>
        <taxon>Pteriomorphia</taxon>
        <taxon>Mytilida</taxon>
        <taxon>Mytiloidea</taxon>
        <taxon>Mytilidae</taxon>
        <taxon>Mytilinae</taxon>
        <taxon>Mytilus</taxon>
    </lineage>
</organism>
<dbReference type="PANTHER" id="PTHR19134">
    <property type="entry name" value="RECEPTOR-TYPE TYROSINE-PROTEIN PHOSPHATASE"/>
    <property type="match status" value="1"/>
</dbReference>
<dbReference type="Gene3D" id="2.170.300.10">
    <property type="entry name" value="Tie2 ligand-binding domain superfamily"/>
    <property type="match status" value="1"/>
</dbReference>
<keyword evidence="6" id="KW-0472">Membrane</keyword>
<dbReference type="InterPro" id="IPR050348">
    <property type="entry name" value="Protein-Tyr_Phosphatase"/>
</dbReference>
<sequence>MNTSTIPPDSDACYEDGTGLPDITQTIPCNQLGKYVIYYDDKGSKASNGRVDGPIVELCYVAINDNVASDGLVYLHPIANGNPPASIANDGNYTSCSKTNGVNVTVQVDLMKIGIGKGMHLTLGEPIRKEGHHVVYASNNSNTWNIGTILYNERSLPPEIKFNAIFRYLTYVFYPDQGQPSEIELCEIGISGCPPTHFGPFCNKTCPNNCHGPCDLGNGLCTYGCSNGWTGVECKQACQPGYHGKNCQKNCSTNCIKSPCNHVTGGCNGGCTDGWEGFNCFEKCPYGQFGRNCSQFCEGCLLSKCDPVNGLCDNTSTCSPGYIHSAYCNIVCDDGYFGSNCSRLCNCATGNCSVFTGNCPGGCANGWRGEACDHVKSALKSEESSQAGAIGGSFAAVIIVVIVVVAFIVYKRRFLLTKDTKKETNTGNNYANVNAAVVFDAQGVNVSLTDKRQNGLQKEEYIDGNVYNNVPSEHNIFKYKILIEDLKEAISEKQKDEGFKKEYEVLPKGLVCAHVAGSKAENKVKNRFLTTWPYDHSRVILKGDTKHDYINASYIDNYNQEKAYIASQGPKQVTMRDFWHMIWQENVGKIVMVTQLEENKKKKCEMYWPEIVNTPMVVSNYIVTMKEEREHTVYVYRLLTVSNKNIKNEKEREIHHFHFTEWPDHGVPDSIKVVNFYRNVMSKTCNQLGPIIVHCSAGIGRTGTFIAIDALYENGKKVGYINVMEYIQMMRKDRMNMVQTYEQYEAIFEALLELFTVPETSIQKKEFCQYISDQEQKKLPQNQKLHKLEFQRLETLRPVYPPSAFSAATSKENISKNSIKKIFPQETVVDFWTMVYDHNSPIVVLLDQLNRNAPLWLGRHEVLEFKDFTIVQENSPSPEELKLTLNHNVNMKEKNLMTITVFTTCKVNNDAMLPSNILLDLLKKVLECWNIQKGPITVVCSDGCTKSGVFVALKLILEKMEIDDEIDVFQVVRTMQVRRPEFFTEFDQYEYCYRCIKEYLENDSVYANL</sequence>
<name>A0A8B6CPU5_MYTGA</name>
<gene>
    <name evidence="9" type="ORF">MGAL_10B042536</name>
</gene>
<keyword evidence="3" id="KW-0378">Hydrolase</keyword>
<evidence type="ECO:0000256" key="3">
    <source>
        <dbReference type="ARBA" id="ARBA00022801"/>
    </source>
</evidence>
<evidence type="ECO:0000259" key="8">
    <source>
        <dbReference type="PROSITE" id="PS50056"/>
    </source>
</evidence>
<dbReference type="Gene3D" id="3.90.190.10">
    <property type="entry name" value="Protein tyrosine phosphatase superfamily"/>
    <property type="match status" value="2"/>
</dbReference>
<dbReference type="PANTHER" id="PTHR19134:SF562">
    <property type="entry name" value="PROTEIN-TYROSINE-PHOSPHATASE"/>
    <property type="match status" value="1"/>
</dbReference>
<dbReference type="AlphaFoldDB" id="A0A8B6CPU5"/>
<dbReference type="InterPro" id="IPR000242">
    <property type="entry name" value="PTP_cat"/>
</dbReference>
<evidence type="ECO:0000256" key="1">
    <source>
        <dbReference type="ARBA" id="ARBA00009580"/>
    </source>
</evidence>
<comment type="caution">
    <text evidence="9">The sequence shown here is derived from an EMBL/GenBank/DDBJ whole genome shotgun (WGS) entry which is preliminary data.</text>
</comment>
<dbReference type="PROSITE" id="PS50055">
    <property type="entry name" value="TYR_PHOSPHATASE_PTP"/>
    <property type="match status" value="2"/>
</dbReference>
<feature type="domain" description="Tyrosine-protein phosphatase" evidence="7">
    <location>
        <begin position="779"/>
        <end position="999"/>
    </location>
</feature>
<feature type="domain" description="Tyrosine specific protein phosphatases" evidence="8">
    <location>
        <begin position="916"/>
        <end position="990"/>
    </location>
</feature>
<reference evidence="9" key="1">
    <citation type="submission" date="2018-11" db="EMBL/GenBank/DDBJ databases">
        <authorList>
            <person name="Alioto T."/>
            <person name="Alioto T."/>
        </authorList>
    </citation>
    <scope>NUCLEOTIDE SEQUENCE</scope>
</reference>
<dbReference type="InterPro" id="IPR016130">
    <property type="entry name" value="Tyr_Pase_AS"/>
</dbReference>
<evidence type="ECO:0000256" key="5">
    <source>
        <dbReference type="ARBA" id="ARBA00051722"/>
    </source>
</evidence>
<dbReference type="GO" id="GO:0004725">
    <property type="term" value="F:protein tyrosine phosphatase activity"/>
    <property type="evidence" value="ECO:0007669"/>
    <property type="project" value="UniProtKB-EC"/>
</dbReference>
<keyword evidence="10" id="KW-1185">Reference proteome</keyword>
<dbReference type="PRINTS" id="PR00700">
    <property type="entry name" value="PRTYPHPHTASE"/>
</dbReference>
<feature type="domain" description="Tyrosine specific protein phosphatases" evidence="8">
    <location>
        <begin position="671"/>
        <end position="745"/>
    </location>
</feature>
<protein>
    <recommendedName>
        <fullName evidence="2">protein-tyrosine-phosphatase</fullName>
        <ecNumber evidence="2">3.1.3.48</ecNumber>
    </recommendedName>
</protein>
<dbReference type="EMBL" id="UYJE01002078">
    <property type="protein sequence ID" value="VDI07667.1"/>
    <property type="molecule type" value="Genomic_DNA"/>
</dbReference>
<evidence type="ECO:0000256" key="2">
    <source>
        <dbReference type="ARBA" id="ARBA00013064"/>
    </source>
</evidence>
<dbReference type="InterPro" id="IPR003595">
    <property type="entry name" value="Tyr_Pase_cat"/>
</dbReference>
<feature type="transmembrane region" description="Helical" evidence="6">
    <location>
        <begin position="387"/>
        <end position="410"/>
    </location>
</feature>
<dbReference type="Proteomes" id="UP000596742">
    <property type="component" value="Unassembled WGS sequence"/>
</dbReference>
<dbReference type="EC" id="3.1.3.48" evidence="2"/>
<dbReference type="InterPro" id="IPR029021">
    <property type="entry name" value="Prot-tyrosine_phosphatase-like"/>
</dbReference>
<feature type="domain" description="Tyrosine-protein phosphatase" evidence="7">
    <location>
        <begin position="499"/>
        <end position="754"/>
    </location>
</feature>
<dbReference type="CDD" id="cd00047">
    <property type="entry name" value="PTPc"/>
    <property type="match status" value="2"/>
</dbReference>
<evidence type="ECO:0000313" key="9">
    <source>
        <dbReference type="EMBL" id="VDI07667.1"/>
    </source>
</evidence>